<reference evidence="1 2" key="2">
    <citation type="submission" date="2017-10" db="EMBL/GenBank/DDBJ databases">
        <title>Extensive intraspecific genome diversity in a model arbuscular mycorrhizal fungus.</title>
        <authorList>
            <person name="Chen E.C.H."/>
            <person name="Morin E."/>
            <person name="Baudet D."/>
            <person name="Noel J."/>
            <person name="Ndikumana S."/>
            <person name="Charron P."/>
            <person name="St-Onge C."/>
            <person name="Giorgi J."/>
            <person name="Grigoriev I.V."/>
            <person name="Roux C."/>
            <person name="Martin F.M."/>
            <person name="Corradi N."/>
        </authorList>
    </citation>
    <scope>NUCLEOTIDE SEQUENCE [LARGE SCALE GENOMIC DNA]</scope>
    <source>
        <strain evidence="1 2">C2</strain>
    </source>
</reference>
<feature type="non-terminal residue" evidence="1">
    <location>
        <position position="1"/>
    </location>
</feature>
<accession>A0A2N1M1U6</accession>
<comment type="caution">
    <text evidence="1">The sequence shown here is derived from an EMBL/GenBank/DDBJ whole genome shotgun (WGS) entry which is preliminary data.</text>
</comment>
<evidence type="ECO:0000313" key="2">
    <source>
        <dbReference type="Proteomes" id="UP000233469"/>
    </source>
</evidence>
<organism evidence="1 2">
    <name type="scientific">Rhizophagus irregularis</name>
    <dbReference type="NCBI Taxonomy" id="588596"/>
    <lineage>
        <taxon>Eukaryota</taxon>
        <taxon>Fungi</taxon>
        <taxon>Fungi incertae sedis</taxon>
        <taxon>Mucoromycota</taxon>
        <taxon>Glomeromycotina</taxon>
        <taxon>Glomeromycetes</taxon>
        <taxon>Glomerales</taxon>
        <taxon>Glomeraceae</taxon>
        <taxon>Rhizophagus</taxon>
    </lineage>
</organism>
<protein>
    <submittedName>
        <fullName evidence="1">Uncharacterized protein</fullName>
    </submittedName>
</protein>
<name>A0A2N1M1U6_9GLOM</name>
<evidence type="ECO:0000313" key="1">
    <source>
        <dbReference type="EMBL" id="PKK55611.1"/>
    </source>
</evidence>
<dbReference type="EMBL" id="LLXL01007221">
    <property type="protein sequence ID" value="PKK55611.1"/>
    <property type="molecule type" value="Genomic_DNA"/>
</dbReference>
<sequence length="50" mass="5732">QARVKRGHPASNSDKNSQILYGQNNLKLSYLENSLGESLRPKFTNMREKI</sequence>
<proteinExistence type="predicted"/>
<reference evidence="1 2" key="1">
    <citation type="submission" date="2016-04" db="EMBL/GenBank/DDBJ databases">
        <title>Genome analyses suggest a sexual origin of heterokaryosis in a supposedly ancient asexual fungus.</title>
        <authorList>
            <person name="Ropars J."/>
            <person name="Sedzielewska K."/>
            <person name="Noel J."/>
            <person name="Charron P."/>
            <person name="Farinelli L."/>
            <person name="Marton T."/>
            <person name="Kruger M."/>
            <person name="Pelin A."/>
            <person name="Brachmann A."/>
            <person name="Corradi N."/>
        </authorList>
    </citation>
    <scope>NUCLEOTIDE SEQUENCE [LARGE SCALE GENOMIC DNA]</scope>
    <source>
        <strain evidence="1 2">C2</strain>
    </source>
</reference>
<dbReference type="Proteomes" id="UP000233469">
    <property type="component" value="Unassembled WGS sequence"/>
</dbReference>
<dbReference type="AlphaFoldDB" id="A0A2N1M1U6"/>
<dbReference type="VEuPathDB" id="FungiDB:FUN_011694"/>
<gene>
    <name evidence="1" type="ORF">RhiirC2_801959</name>
</gene>